<evidence type="ECO:0000313" key="6">
    <source>
        <dbReference type="EMBL" id="MBB6562436.1"/>
    </source>
</evidence>
<feature type="transmembrane region" description="Helical" evidence="4">
    <location>
        <begin position="166"/>
        <end position="187"/>
    </location>
</feature>
<comment type="subcellular location">
    <subcellularLocation>
        <location evidence="4">Cell inner membrane</location>
        <topology evidence="4">Multi-pass membrane protein</topology>
    </subcellularLocation>
</comment>
<evidence type="ECO:0000313" key="7">
    <source>
        <dbReference type="Proteomes" id="UP000575083"/>
    </source>
</evidence>
<evidence type="ECO:0000256" key="3">
    <source>
        <dbReference type="ARBA" id="ARBA00023136"/>
    </source>
</evidence>
<keyword evidence="4" id="KW-0813">Transport</keyword>
<dbReference type="AlphaFoldDB" id="A0A7X0PIB9"/>
<sequence>MTSRIPHSSSSSLSSVSSVRLPGAAPASSSVFAGLAPVVLAVFLGFLSISVPLGALALEVGHHLGFGAATVGWAIGLQSLATLLTRHQAGTLSDQRGPRFAVLLGLPLTACAGLAYVLASLLPLAPVASLALVLLGRLVAGLGESLFLTGLMSWGIARVGPARTGAVMSWVGIAIYAALGLGAPLGLAVQPSFGFAGVGALACLTPVVAWAIALRLPAVPGSGGQQRVPFHRVLGLIWRPGLVLALATVPYAAMAAFLTLAYAAHGWPHAGTALLGFSAAYILVRLVGSGLPDRFGATAVAVGSLAFEAVGQVLIWQATSPTIAVLGATLTGLGFSLVFPAMGVLATRSVPPDQRGRAVGNFIAFADIALGVTGPVVGVATQWFGITTAFLVGAGATCVALALLATVRLGRSE</sequence>
<dbReference type="InterPro" id="IPR020846">
    <property type="entry name" value="MFS_dom"/>
</dbReference>
<dbReference type="GO" id="GO:0005886">
    <property type="term" value="C:plasma membrane"/>
    <property type="evidence" value="ECO:0007669"/>
    <property type="project" value="UniProtKB-SubCell"/>
</dbReference>
<dbReference type="PANTHER" id="PTHR23531:SF1">
    <property type="entry name" value="QUINOLENE RESISTANCE PROTEIN NORA"/>
    <property type="match status" value="1"/>
</dbReference>
<dbReference type="PANTHER" id="PTHR23531">
    <property type="entry name" value="QUINOLENE RESISTANCE PROTEIN NORA"/>
    <property type="match status" value="1"/>
</dbReference>
<feature type="transmembrane region" description="Helical" evidence="4">
    <location>
        <begin position="97"/>
        <end position="118"/>
    </location>
</feature>
<dbReference type="CDD" id="cd17489">
    <property type="entry name" value="MFS_YfcJ_like"/>
    <property type="match status" value="1"/>
</dbReference>
<feature type="transmembrane region" description="Helical" evidence="4">
    <location>
        <begin position="31"/>
        <end position="58"/>
    </location>
</feature>
<evidence type="ECO:0000256" key="1">
    <source>
        <dbReference type="ARBA" id="ARBA00022692"/>
    </source>
</evidence>
<dbReference type="GO" id="GO:0022857">
    <property type="term" value="F:transmembrane transporter activity"/>
    <property type="evidence" value="ECO:0007669"/>
    <property type="project" value="UniProtKB-UniRule"/>
</dbReference>
<organism evidence="6 7">
    <name type="scientific">Acidovorax soli</name>
    <dbReference type="NCBI Taxonomy" id="592050"/>
    <lineage>
        <taxon>Bacteria</taxon>
        <taxon>Pseudomonadati</taxon>
        <taxon>Pseudomonadota</taxon>
        <taxon>Betaproteobacteria</taxon>
        <taxon>Burkholderiales</taxon>
        <taxon>Comamonadaceae</taxon>
        <taxon>Acidovorax</taxon>
    </lineage>
</organism>
<dbReference type="InterPro" id="IPR037541">
    <property type="entry name" value="MFS_YfcJ"/>
</dbReference>
<feature type="transmembrane region" description="Helical" evidence="4">
    <location>
        <begin position="322"/>
        <end position="346"/>
    </location>
</feature>
<dbReference type="PROSITE" id="PS50850">
    <property type="entry name" value="MFS"/>
    <property type="match status" value="1"/>
</dbReference>
<feature type="transmembrane region" description="Helical" evidence="4">
    <location>
        <begin position="193"/>
        <end position="216"/>
    </location>
</feature>
<feature type="transmembrane region" description="Helical" evidence="4">
    <location>
        <begin position="237"/>
        <end position="264"/>
    </location>
</feature>
<keyword evidence="3 4" id="KW-0472">Membrane</keyword>
<evidence type="ECO:0000259" key="5">
    <source>
        <dbReference type="PROSITE" id="PS50850"/>
    </source>
</evidence>
<dbReference type="InterPro" id="IPR052714">
    <property type="entry name" value="MFS_Exporter"/>
</dbReference>
<dbReference type="InterPro" id="IPR036259">
    <property type="entry name" value="MFS_trans_sf"/>
</dbReference>
<dbReference type="NCBIfam" id="NF003477">
    <property type="entry name" value="PRK05122.1"/>
    <property type="match status" value="1"/>
</dbReference>
<feature type="transmembrane region" description="Helical" evidence="4">
    <location>
        <begin position="358"/>
        <end position="377"/>
    </location>
</feature>
<evidence type="ECO:0000256" key="4">
    <source>
        <dbReference type="HAMAP-Rule" id="MF_02091"/>
    </source>
</evidence>
<dbReference type="Pfam" id="PF07690">
    <property type="entry name" value="MFS_1"/>
    <property type="match status" value="2"/>
</dbReference>
<feature type="transmembrane region" description="Helical" evidence="4">
    <location>
        <begin position="130"/>
        <end position="154"/>
    </location>
</feature>
<keyword evidence="1 4" id="KW-0812">Transmembrane</keyword>
<accession>A0A7X0PIB9</accession>
<keyword evidence="4" id="KW-0997">Cell inner membrane</keyword>
<proteinExistence type="inferred from homology"/>
<keyword evidence="4" id="KW-1003">Cell membrane</keyword>
<keyword evidence="7" id="KW-1185">Reference proteome</keyword>
<dbReference type="SUPFAM" id="SSF103473">
    <property type="entry name" value="MFS general substrate transporter"/>
    <property type="match status" value="1"/>
</dbReference>
<protein>
    <recommendedName>
        <fullName evidence="4">Uncharacterized MFS-type transporter HNP48_005146</fullName>
    </recommendedName>
</protein>
<feature type="transmembrane region" description="Helical" evidence="4">
    <location>
        <begin position="64"/>
        <end position="85"/>
    </location>
</feature>
<feature type="domain" description="Major facilitator superfamily (MFS) profile" evidence="5">
    <location>
        <begin position="233"/>
        <end position="413"/>
    </location>
</feature>
<dbReference type="Proteomes" id="UP000575083">
    <property type="component" value="Unassembled WGS sequence"/>
</dbReference>
<dbReference type="NCBIfam" id="NF009048">
    <property type="entry name" value="PRK12382.1"/>
    <property type="match status" value="1"/>
</dbReference>
<dbReference type="Gene3D" id="1.20.1250.20">
    <property type="entry name" value="MFS general substrate transporter like domains"/>
    <property type="match status" value="1"/>
</dbReference>
<dbReference type="InterPro" id="IPR011701">
    <property type="entry name" value="MFS"/>
</dbReference>
<dbReference type="HAMAP" id="MF_02091">
    <property type="entry name" value="MFS_YfcJ"/>
    <property type="match status" value="1"/>
</dbReference>
<comment type="caution">
    <text evidence="6">The sequence shown here is derived from an EMBL/GenBank/DDBJ whole genome shotgun (WGS) entry which is preliminary data.</text>
</comment>
<dbReference type="EMBL" id="JACHLK010000012">
    <property type="protein sequence ID" value="MBB6562436.1"/>
    <property type="molecule type" value="Genomic_DNA"/>
</dbReference>
<gene>
    <name evidence="6" type="ORF">HNP48_005146</name>
</gene>
<comment type="similarity">
    <text evidence="4">Belongs to the major facilitator superfamily. YfcJ family.</text>
</comment>
<name>A0A7X0PIB9_9BURK</name>
<feature type="transmembrane region" description="Helical" evidence="4">
    <location>
        <begin position="270"/>
        <end position="288"/>
    </location>
</feature>
<feature type="transmembrane region" description="Helical" evidence="4">
    <location>
        <begin position="383"/>
        <end position="407"/>
    </location>
</feature>
<evidence type="ECO:0000256" key="2">
    <source>
        <dbReference type="ARBA" id="ARBA00022989"/>
    </source>
</evidence>
<dbReference type="RefSeq" id="WP_260420382.1">
    <property type="nucleotide sequence ID" value="NZ_JACHLK010000012.1"/>
</dbReference>
<reference evidence="6 7" key="1">
    <citation type="submission" date="2020-08" db="EMBL/GenBank/DDBJ databases">
        <title>Functional genomics of gut bacteria from endangered species of beetles.</title>
        <authorList>
            <person name="Carlos-Shanley C."/>
        </authorList>
    </citation>
    <scope>NUCLEOTIDE SEQUENCE [LARGE SCALE GENOMIC DNA]</scope>
    <source>
        <strain evidence="6 7">S00198</strain>
    </source>
</reference>
<keyword evidence="2 4" id="KW-1133">Transmembrane helix</keyword>
<feature type="transmembrane region" description="Helical" evidence="4">
    <location>
        <begin position="295"/>
        <end position="316"/>
    </location>
</feature>